<gene>
    <name evidence="2" type="ORF">AKJ09_06873</name>
</gene>
<dbReference type="STRING" id="1391654.AKJ09_06873"/>
<dbReference type="PANTHER" id="PTHR23150">
    <property type="entry name" value="SULFATASE MODIFYING FACTOR 1, 2"/>
    <property type="match status" value="1"/>
</dbReference>
<dbReference type="PANTHER" id="PTHR23150:SF19">
    <property type="entry name" value="FORMYLGLYCINE-GENERATING ENZYME"/>
    <property type="match status" value="1"/>
</dbReference>
<accession>A0A0K1Q4B6</accession>
<keyword evidence="2" id="KW-0418">Kinase</keyword>
<dbReference type="SUPFAM" id="SSF56436">
    <property type="entry name" value="C-type lectin-like"/>
    <property type="match status" value="2"/>
</dbReference>
<protein>
    <submittedName>
        <fullName evidence="2">Serine/threonine kinase</fullName>
    </submittedName>
</protein>
<evidence type="ECO:0000313" key="3">
    <source>
        <dbReference type="Proteomes" id="UP000064967"/>
    </source>
</evidence>
<dbReference type="GO" id="GO:0120147">
    <property type="term" value="F:formylglycine-generating oxidase activity"/>
    <property type="evidence" value="ECO:0007669"/>
    <property type="project" value="TreeGrafter"/>
</dbReference>
<reference evidence="2 3" key="1">
    <citation type="submission" date="2015-08" db="EMBL/GenBank/DDBJ databases">
        <authorList>
            <person name="Babu N.S."/>
            <person name="Beckwith C.J."/>
            <person name="Beseler K.G."/>
            <person name="Brison A."/>
            <person name="Carone J.V."/>
            <person name="Caskin T.P."/>
            <person name="Diamond M."/>
            <person name="Durham M.E."/>
            <person name="Foxe J.M."/>
            <person name="Go M."/>
            <person name="Henderson B.A."/>
            <person name="Jones I.B."/>
            <person name="McGettigan J.A."/>
            <person name="Micheletti S.J."/>
            <person name="Nasrallah M.E."/>
            <person name="Ortiz D."/>
            <person name="Piller C.R."/>
            <person name="Privatt S.R."/>
            <person name="Schneider S.L."/>
            <person name="Sharp S."/>
            <person name="Smith T.C."/>
            <person name="Stanton J.D."/>
            <person name="Ullery H.E."/>
            <person name="Wilson R.J."/>
            <person name="Serrano M.G."/>
            <person name="Buck G."/>
            <person name="Lee V."/>
            <person name="Wang Y."/>
            <person name="Carvalho R."/>
            <person name="Voegtly L."/>
            <person name="Shi R."/>
            <person name="Duckworth R."/>
            <person name="Johnson A."/>
            <person name="Loviza R."/>
            <person name="Walstead R."/>
            <person name="Shah Z."/>
            <person name="Kiflezghi M."/>
            <person name="Wade K."/>
            <person name="Ball S.L."/>
            <person name="Bradley K.W."/>
            <person name="Asai D.J."/>
            <person name="Bowman C.A."/>
            <person name="Russell D.A."/>
            <person name="Pope W.H."/>
            <person name="Jacobs-Sera D."/>
            <person name="Hendrix R.W."/>
            <person name="Hatfull G.F."/>
        </authorList>
    </citation>
    <scope>NUCLEOTIDE SEQUENCE [LARGE SCALE GENOMIC DNA]</scope>
    <source>
        <strain evidence="2 3">DSM 27648</strain>
    </source>
</reference>
<feature type="domain" description="Sulfatase-modifying factor enzyme-like" evidence="1">
    <location>
        <begin position="18"/>
        <end position="280"/>
    </location>
</feature>
<dbReference type="InterPro" id="IPR016187">
    <property type="entry name" value="CTDL_fold"/>
</dbReference>
<dbReference type="Pfam" id="PF03781">
    <property type="entry name" value="FGE-sulfatase"/>
    <property type="match status" value="2"/>
</dbReference>
<proteinExistence type="predicted"/>
<dbReference type="KEGG" id="llu:AKJ09_06873"/>
<dbReference type="InterPro" id="IPR051043">
    <property type="entry name" value="Sulfatase_Mod_Factor_Kinase"/>
</dbReference>
<dbReference type="InterPro" id="IPR005532">
    <property type="entry name" value="SUMF_dom"/>
</dbReference>
<organism evidence="2 3">
    <name type="scientific">Labilithrix luteola</name>
    <dbReference type="NCBI Taxonomy" id="1391654"/>
    <lineage>
        <taxon>Bacteria</taxon>
        <taxon>Pseudomonadati</taxon>
        <taxon>Myxococcota</taxon>
        <taxon>Polyangia</taxon>
        <taxon>Polyangiales</taxon>
        <taxon>Labilitrichaceae</taxon>
        <taxon>Labilithrix</taxon>
    </lineage>
</organism>
<sequence>MSGEWWNVGCPKGYGCAGNEIPEHPMTVAPFALDKYEVSVSRFREFVSSYSGNTKTVPATGSGANAAVPNSGWDSRWNVRLPDDQALLRRRLKCSEDTQTWTDAPGANENLPINCVSWYEAFAFCVWDGGRLPTESEWEYAAAGGDKNLLYPWGSATPDCTRANFGGPDKACGPKGKIGIAPVGSYGAGNGRYGHADLAGNLYEWVLDGSKDYSDSPWNPLPASAPHDNYAQLSDVSFRIIRGGYYAMDVTANDDLRAAGRENGLRAEHHTAYTGIRCARSASKTPSGPGWLSDAKLPPRDPGPPNTEFHVQNGQSCSANLSCKGTSCCTSPTLPAGTFPMGRGTEDCGAVGCQSKLPGCPNGANYCAEDELPEHAMTVSAYALDKFPVTVGRFRTFVNAYGTNTTTVPPAGAGANPAVAGSGWDSAWNTKLPKDQEEFRDNLHLNCGSTINWYHYTEAAYQTWTDDPADGDADRPIDCLNWYEAFAFCIWDGGRLPTEAEWEYAATGGDENRVYLWGNAAPDCTLTNFLNGPGVTYGNMCSGGKEVGGGPPMPVGNVSPKGDGRWGHSDMDGSVWEWVLDWYGPYSKSQTSNYANLKKADYRVLRGGHFFADYATGQRAAGRYARDAYPESHFMGYGVRCARSAP</sequence>
<dbReference type="GO" id="GO:0016301">
    <property type="term" value="F:kinase activity"/>
    <property type="evidence" value="ECO:0007669"/>
    <property type="project" value="UniProtKB-KW"/>
</dbReference>
<dbReference type="InterPro" id="IPR042095">
    <property type="entry name" value="SUMF_sf"/>
</dbReference>
<dbReference type="Proteomes" id="UP000064967">
    <property type="component" value="Chromosome"/>
</dbReference>
<name>A0A0K1Q4B6_9BACT</name>
<keyword evidence="2" id="KW-0808">Transferase</keyword>
<dbReference type="EMBL" id="CP012333">
    <property type="protein sequence ID" value="AKV00210.1"/>
    <property type="molecule type" value="Genomic_DNA"/>
</dbReference>
<keyword evidence="3" id="KW-1185">Reference proteome</keyword>
<dbReference type="Gene3D" id="3.90.1580.10">
    <property type="entry name" value="paralog of FGE (formylglycine-generating enzyme)"/>
    <property type="match status" value="2"/>
</dbReference>
<feature type="domain" description="Sulfatase-modifying factor enzyme-like" evidence="1">
    <location>
        <begin position="334"/>
        <end position="643"/>
    </location>
</feature>
<evidence type="ECO:0000259" key="1">
    <source>
        <dbReference type="Pfam" id="PF03781"/>
    </source>
</evidence>
<evidence type="ECO:0000313" key="2">
    <source>
        <dbReference type="EMBL" id="AKV00210.1"/>
    </source>
</evidence>
<dbReference type="AlphaFoldDB" id="A0A0K1Q4B6"/>